<organism evidence="1 2">
    <name type="scientific">Panagrolaimus sp. ES5</name>
    <dbReference type="NCBI Taxonomy" id="591445"/>
    <lineage>
        <taxon>Eukaryota</taxon>
        <taxon>Metazoa</taxon>
        <taxon>Ecdysozoa</taxon>
        <taxon>Nematoda</taxon>
        <taxon>Chromadorea</taxon>
        <taxon>Rhabditida</taxon>
        <taxon>Tylenchina</taxon>
        <taxon>Panagrolaimomorpha</taxon>
        <taxon>Panagrolaimoidea</taxon>
        <taxon>Panagrolaimidae</taxon>
        <taxon>Panagrolaimus</taxon>
    </lineage>
</organism>
<dbReference type="Proteomes" id="UP000887579">
    <property type="component" value="Unplaced"/>
</dbReference>
<sequence>MALNTSGSIRQGLGRARVAGVKHVDGIKRLLENNPLPWDKTFVADMDGEMILMKKDLLKLEDLWEKWEKFVDRMLDDEDHATEEALYHEWRDKQDYIDLAEDLERYIQKIVSLKAGNAERDVDDRSSSASTQKDDHILDDDPPAAEKRDDLLGDFFDGLSIAERKPVKYITTPIPPLGIPKYNGEYLKWNAFWQIFDVSIHQKNYPKVSKLIALRSLLEGRALEEVDSFTVSAENYDTVVKTLKERFGNPQFLIREFDKKLNALPTAHPNARSIRFTVVAVTNICRKMRNFGMNVDSYSLKNQIINKMPEKERNKLQLMLFNEPLTSMDRVLEKMKEMEIKAELFSPSVSQTTFPPSKSIDKKPWNSFSQPQSCLLCGGGHRPSQCMMYATPNDKVKQLQNKKYCSKCMAKDHMGNDCSRKNLSCFNCNGPHLAFLCLKSIARNNTKAMLSVNRNQSTLLTKRVDITNPDRGLSVPATLFFDSGAQRSYVTNKLVKSLDLPAVNQERLSVQGFGGKKLVYTSDLIKIRIQTVDGFKDIFANSTKKISDHLPVVQKDDVDRYSESKEVPDILIGMDYFYQFISHSKELEPGLFAVDSIVGEMYAGTIPTARCKTVSSLIIDSKMNNVPDQCETFWKLETMGIVDSSKMEEDDKLVQQNFESSVQFKDSRYYVSWPFKANVDRLQSNAGVAIARLRSSAKKIAEDPEFAQQAQSMIADQKKRGTIELAPKLPQGKVVHYLPHHPVFTPEKTTTKVRMVFDGSAKPSTDELCLNDCLFRGPIDMPEIPGLLCRLRKAKILVTGDIEKAFHQVYLNEVDRDAVRFFWLKDFSKPVEPDNLVAYRFVGIPFGKRIQKLLDLLENIFVDNIFLLEDDSEEAVKMFNLVRDCFLEASMNVREWLSNDSTTLKSVPEEIRQNSTVTKVLGLQWDTVADTLSIELKNKTTPKKWTKRNVLKFIAAAYDPLGFLSPVTIKGRIFMQKLFLEELKWDDALPPALVDEWKKIMELWNGSIAFPRRLIQETFPAAAGIEIHVFADASKDAYCAAAYLRIPTPNGFETPLVFAKTRLQPIKKILTIPKMEVMGIWLAAKIGSYVAKEMKVDRAAKFIWTDSQISVCWFKKLPKDVFVANRMKEVLDSKAECLFVPGKMNPADLGTRGIKLDDLRKENIWWNGPEFLKKPREEWPKAPDFGADLTQTVIALVGLSNITETCNFAATNVDRPYPVDEDISWDELKKQVARAMKKSDDVQVEDMNNAERAIIIQEQEIYVKSIDVKQLKLVKDDEGIYRTHYRFDHAELLNANPVFIPKKSPVAKMICLDTHKKLQHAGTPHTLSKIREKYWIPSGRATVIKCINICVDCKYWRSKPFSLPQMPQLPASRVVRSKPFQNVGIDYCGPFKVKEKAEKIWIILFTCFGTRLIHLEHVSTMTSEDFLLSFRKFVARRGAPHYILSDNAKQFKTAANALEEIWKKAIKDEKSIDYMLKNDICWDFITERAPWKGGLYERLVALVKNSLKICVGKKSINLNEFSALLCEIESTLNTRPLTYVHGKESFVIRPADFIYPSIALNMPTTADDNQSTDPSYMPSNVAGGEVLAEKYFKSLQHVDRFWKLWANDYLNMLRERNGGEHKNARGAQQRNPVVGEYVLVSEADTPRGSWKIAKIVDVIQSADKEIRSCEIQYVDGFITRRAINHLYPLEEGAVYLDISTENSNPTVANNENMSL</sequence>
<name>A0AC34GU52_9BILA</name>
<proteinExistence type="predicted"/>
<evidence type="ECO:0000313" key="1">
    <source>
        <dbReference type="Proteomes" id="UP000887579"/>
    </source>
</evidence>
<evidence type="ECO:0000313" key="2">
    <source>
        <dbReference type="WBParaSite" id="ES5_v2.g842.t1"/>
    </source>
</evidence>
<reference evidence="2" key="1">
    <citation type="submission" date="2022-11" db="UniProtKB">
        <authorList>
            <consortium name="WormBaseParasite"/>
        </authorList>
    </citation>
    <scope>IDENTIFICATION</scope>
</reference>
<protein>
    <submittedName>
        <fullName evidence="2">Integrase catalytic domain-containing protein</fullName>
    </submittedName>
</protein>
<accession>A0AC34GU52</accession>
<dbReference type="WBParaSite" id="ES5_v2.g842.t1">
    <property type="protein sequence ID" value="ES5_v2.g842.t1"/>
    <property type="gene ID" value="ES5_v2.g842"/>
</dbReference>